<evidence type="ECO:0000313" key="2">
    <source>
        <dbReference type="EMBL" id="OWQ99990.1"/>
    </source>
</evidence>
<dbReference type="EMBL" id="NISJ01000002">
    <property type="protein sequence ID" value="OWQ99990.1"/>
    <property type="molecule type" value="Genomic_DNA"/>
</dbReference>
<evidence type="ECO:0008006" key="4">
    <source>
        <dbReference type="Google" id="ProtNLM"/>
    </source>
</evidence>
<dbReference type="Proteomes" id="UP000197097">
    <property type="component" value="Unassembled WGS sequence"/>
</dbReference>
<sequence length="153" mass="16613">MHKLTRLECDRQGFSMLGRFDMDAGEAMRLSSDAAHVRWRPMSAFLVRLVLAFSLLFGSVAVPALAKAEPGHHALEMIDLDCSLTEADDIGNETAPDATPPLHIDHHHCSACIELDGPAQTHDVPVFSGLFFRERASVLTSRATAPPTQPPSA</sequence>
<reference evidence="2 3" key="1">
    <citation type="journal article" date="2002" name="Int. J. Syst. Evol. Microbiol.">
        <title>Sphingopyxis witflariensis sp. nov., isolated from activated sludge.</title>
        <authorList>
            <person name="Kampfer P."/>
            <person name="Witzenberger R."/>
            <person name="Denner E.B."/>
            <person name="Busse H.J."/>
            <person name="Neef A."/>
        </authorList>
    </citation>
    <scope>NUCLEOTIDE SEQUENCE [LARGE SCALE GENOMIC DNA]</scope>
    <source>
        <strain evidence="2 3">DSM 14551</strain>
    </source>
</reference>
<protein>
    <recommendedName>
        <fullName evidence="4">DUF2946 domain-containing protein</fullName>
    </recommendedName>
</protein>
<name>A0A246K360_9SPHN</name>
<keyword evidence="1" id="KW-1133">Transmembrane helix</keyword>
<gene>
    <name evidence="2" type="ORF">CDQ91_04170</name>
</gene>
<keyword evidence="1" id="KW-0472">Membrane</keyword>
<dbReference type="AlphaFoldDB" id="A0A246K360"/>
<accession>A0A246K360</accession>
<evidence type="ECO:0000313" key="3">
    <source>
        <dbReference type="Proteomes" id="UP000197097"/>
    </source>
</evidence>
<feature type="transmembrane region" description="Helical" evidence="1">
    <location>
        <begin position="45"/>
        <end position="66"/>
    </location>
</feature>
<keyword evidence="3" id="KW-1185">Reference proteome</keyword>
<keyword evidence="1" id="KW-0812">Transmembrane</keyword>
<organism evidence="2 3">
    <name type="scientific">Sphingopyxis witflariensis</name>
    <dbReference type="NCBI Taxonomy" id="173675"/>
    <lineage>
        <taxon>Bacteria</taxon>
        <taxon>Pseudomonadati</taxon>
        <taxon>Pseudomonadota</taxon>
        <taxon>Alphaproteobacteria</taxon>
        <taxon>Sphingomonadales</taxon>
        <taxon>Sphingomonadaceae</taxon>
        <taxon>Sphingopyxis</taxon>
    </lineage>
</organism>
<evidence type="ECO:0000256" key="1">
    <source>
        <dbReference type="SAM" id="Phobius"/>
    </source>
</evidence>
<proteinExistence type="predicted"/>
<comment type="caution">
    <text evidence="2">The sequence shown here is derived from an EMBL/GenBank/DDBJ whole genome shotgun (WGS) entry which is preliminary data.</text>
</comment>